<feature type="chain" id="PRO_5013155413" evidence="2">
    <location>
        <begin position="21"/>
        <end position="193"/>
    </location>
</feature>
<dbReference type="Pfam" id="PF13505">
    <property type="entry name" value="OMP_b-brl"/>
    <property type="match status" value="1"/>
</dbReference>
<name>A0A1M5QRF9_9RHOB</name>
<sequence>MTRILLSTALIASAATAGFAGSPEPAPVEPMVSQPIAVTPAPTGGDWTGPYVGLSFGNLSADADDFDDSETIYGLHGGYDYDFGQFVIGGELDYQTGEDIELGGIEVDDVFRAKLRGGYDLGRALVYGTVGAAQLNANVGDDTGLVGGLGVEYKVTEQFTVGGEYLAHRFEDFDDSGIDVDADTISIRGSFRF</sequence>
<organism evidence="4 5">
    <name type="scientific">Marivita hallyeonensis</name>
    <dbReference type="NCBI Taxonomy" id="996342"/>
    <lineage>
        <taxon>Bacteria</taxon>
        <taxon>Pseudomonadati</taxon>
        <taxon>Pseudomonadota</taxon>
        <taxon>Alphaproteobacteria</taxon>
        <taxon>Rhodobacterales</taxon>
        <taxon>Roseobacteraceae</taxon>
        <taxon>Marivita</taxon>
    </lineage>
</organism>
<dbReference type="EMBL" id="FQXC01000002">
    <property type="protein sequence ID" value="SHH16360.1"/>
    <property type="molecule type" value="Genomic_DNA"/>
</dbReference>
<evidence type="ECO:0000259" key="3">
    <source>
        <dbReference type="Pfam" id="PF13505"/>
    </source>
</evidence>
<dbReference type="InterPro" id="IPR011250">
    <property type="entry name" value="OMP/PagP_B-barrel"/>
</dbReference>
<feature type="domain" description="Outer membrane protein beta-barrel" evidence="3">
    <location>
        <begin position="39"/>
        <end position="193"/>
    </location>
</feature>
<dbReference type="Gene3D" id="2.40.160.20">
    <property type="match status" value="1"/>
</dbReference>
<evidence type="ECO:0000256" key="2">
    <source>
        <dbReference type="SAM" id="SignalP"/>
    </source>
</evidence>
<dbReference type="RefSeq" id="WP_072776855.1">
    <property type="nucleotide sequence ID" value="NZ_FQXC01000002.1"/>
</dbReference>
<dbReference type="InterPro" id="IPR027385">
    <property type="entry name" value="Beta-barrel_OMP"/>
</dbReference>
<proteinExistence type="predicted"/>
<dbReference type="OrthoDB" id="268975at2"/>
<keyword evidence="1 2" id="KW-0732">Signal</keyword>
<dbReference type="AlphaFoldDB" id="A0A1M5QRF9"/>
<dbReference type="SUPFAM" id="SSF56925">
    <property type="entry name" value="OMPA-like"/>
    <property type="match status" value="1"/>
</dbReference>
<dbReference type="STRING" id="996342.SAMN05443551_1457"/>
<reference evidence="4 5" key="1">
    <citation type="submission" date="2016-11" db="EMBL/GenBank/DDBJ databases">
        <authorList>
            <person name="Jaros S."/>
            <person name="Januszkiewicz K."/>
            <person name="Wedrychowicz H."/>
        </authorList>
    </citation>
    <scope>NUCLEOTIDE SEQUENCE [LARGE SCALE GENOMIC DNA]</scope>
    <source>
        <strain evidence="4 5">DSM 29431</strain>
    </source>
</reference>
<evidence type="ECO:0000256" key="1">
    <source>
        <dbReference type="ARBA" id="ARBA00022729"/>
    </source>
</evidence>
<protein>
    <submittedName>
        <fullName evidence="4">Outer membrane autotransporter barrel domain-containing protein</fullName>
    </submittedName>
</protein>
<evidence type="ECO:0000313" key="5">
    <source>
        <dbReference type="Proteomes" id="UP000184221"/>
    </source>
</evidence>
<accession>A0A1M5QRF9</accession>
<keyword evidence="5" id="KW-1185">Reference proteome</keyword>
<dbReference type="Proteomes" id="UP000184221">
    <property type="component" value="Unassembled WGS sequence"/>
</dbReference>
<gene>
    <name evidence="4" type="ORF">SAMN05443551_1457</name>
</gene>
<evidence type="ECO:0000313" key="4">
    <source>
        <dbReference type="EMBL" id="SHH16360.1"/>
    </source>
</evidence>
<feature type="signal peptide" evidence="2">
    <location>
        <begin position="1"/>
        <end position="20"/>
    </location>
</feature>